<dbReference type="EMBL" id="CM000157">
    <property type="protein sequence ID" value="EDW88016.2"/>
    <property type="molecule type" value="Genomic_DNA"/>
</dbReference>
<dbReference type="AlphaFoldDB" id="B4P141"/>
<reference evidence="1 2" key="2">
    <citation type="journal article" date="2007" name="PLoS Biol.">
        <title>Principles of genome evolution in the Drosophila melanogaster species group.</title>
        <authorList>
            <person name="Ranz J.M."/>
            <person name="Maurin D."/>
            <person name="Chan Y.S."/>
            <person name="von Grotthuss M."/>
            <person name="Hillier L.W."/>
            <person name="Roote J."/>
            <person name="Ashburner M."/>
            <person name="Bergman C.M."/>
        </authorList>
    </citation>
    <scope>NUCLEOTIDE SEQUENCE [LARGE SCALE GENOMIC DNA]</scope>
    <source>
        <strain evidence="2">Tai18E2 / Tucson 14021-0261.01</strain>
    </source>
</reference>
<proteinExistence type="predicted"/>
<dbReference type="HOGENOM" id="CLU_165700_0_0_1"/>
<organism evidence="1 2">
    <name type="scientific">Drosophila yakuba</name>
    <name type="common">Fruit fly</name>
    <dbReference type="NCBI Taxonomy" id="7245"/>
    <lineage>
        <taxon>Eukaryota</taxon>
        <taxon>Metazoa</taxon>
        <taxon>Ecdysozoa</taxon>
        <taxon>Arthropoda</taxon>
        <taxon>Hexapoda</taxon>
        <taxon>Insecta</taxon>
        <taxon>Pterygota</taxon>
        <taxon>Neoptera</taxon>
        <taxon>Endopterygota</taxon>
        <taxon>Diptera</taxon>
        <taxon>Brachycera</taxon>
        <taxon>Muscomorpha</taxon>
        <taxon>Ephydroidea</taxon>
        <taxon>Drosophilidae</taxon>
        <taxon>Drosophila</taxon>
        <taxon>Sophophora</taxon>
    </lineage>
</organism>
<reference evidence="1 2" key="1">
    <citation type="journal article" date="2007" name="Nature">
        <title>Evolution of genes and genomes on the Drosophila phylogeny.</title>
        <authorList>
            <consortium name="Drosophila 12 Genomes Consortium"/>
            <person name="Clark A.G."/>
            <person name="Eisen M.B."/>
            <person name="Smith D.R."/>
            <person name="Bergman C.M."/>
            <person name="Oliver B."/>
            <person name="Markow T.A."/>
            <person name="Kaufman T.C."/>
            <person name="Kellis M."/>
            <person name="Gelbart W."/>
            <person name="Iyer V.N."/>
            <person name="Pollard D.A."/>
            <person name="Sackton T.B."/>
            <person name="Larracuente A.M."/>
            <person name="Singh N.D."/>
            <person name="Abad J.P."/>
            <person name="Abt D.N."/>
            <person name="Adryan B."/>
            <person name="Aguade M."/>
            <person name="Akashi H."/>
            <person name="Anderson W.W."/>
            <person name="Aquadro C.F."/>
            <person name="Ardell D.H."/>
            <person name="Arguello R."/>
            <person name="Artieri C.G."/>
            <person name="Barbash D.A."/>
            <person name="Barker D."/>
            <person name="Barsanti P."/>
            <person name="Batterham P."/>
            <person name="Batzoglou S."/>
            <person name="Begun D."/>
            <person name="Bhutkar A."/>
            <person name="Blanco E."/>
            <person name="Bosak S.A."/>
            <person name="Bradley R.K."/>
            <person name="Brand A.D."/>
            <person name="Brent M.R."/>
            <person name="Brooks A.N."/>
            <person name="Brown R.H."/>
            <person name="Butlin R.K."/>
            <person name="Caggese C."/>
            <person name="Calvi B.R."/>
            <person name="Bernardo de Carvalho A."/>
            <person name="Caspi A."/>
            <person name="Castrezana S."/>
            <person name="Celniker S.E."/>
            <person name="Chang J.L."/>
            <person name="Chapple C."/>
            <person name="Chatterji S."/>
            <person name="Chinwalla A."/>
            <person name="Civetta A."/>
            <person name="Clifton S.W."/>
            <person name="Comeron J.M."/>
            <person name="Costello J.C."/>
            <person name="Coyne J.A."/>
            <person name="Daub J."/>
            <person name="David R.G."/>
            <person name="Delcher A.L."/>
            <person name="Delehaunty K."/>
            <person name="Do C.B."/>
            <person name="Ebling H."/>
            <person name="Edwards K."/>
            <person name="Eickbush T."/>
            <person name="Evans J.D."/>
            <person name="Filipski A."/>
            <person name="Findeiss S."/>
            <person name="Freyhult E."/>
            <person name="Fulton L."/>
            <person name="Fulton R."/>
            <person name="Garcia A.C."/>
            <person name="Gardiner A."/>
            <person name="Garfield D.A."/>
            <person name="Garvin B.E."/>
            <person name="Gibson G."/>
            <person name="Gilbert D."/>
            <person name="Gnerre S."/>
            <person name="Godfrey J."/>
            <person name="Good R."/>
            <person name="Gotea V."/>
            <person name="Gravely B."/>
            <person name="Greenberg A.J."/>
            <person name="Griffiths-Jones S."/>
            <person name="Gross S."/>
            <person name="Guigo R."/>
            <person name="Gustafson E.A."/>
            <person name="Haerty W."/>
            <person name="Hahn M.W."/>
            <person name="Halligan D.L."/>
            <person name="Halpern A.L."/>
            <person name="Halter G.M."/>
            <person name="Han M.V."/>
            <person name="Heger A."/>
            <person name="Hillier L."/>
            <person name="Hinrichs A.S."/>
            <person name="Holmes I."/>
            <person name="Hoskins R.A."/>
            <person name="Hubisz M.J."/>
            <person name="Hultmark D."/>
            <person name="Huntley M.A."/>
            <person name="Jaffe D.B."/>
            <person name="Jagadeeshan S."/>
            <person name="Jeck W.R."/>
            <person name="Johnson J."/>
            <person name="Jones C.D."/>
            <person name="Jordan W.C."/>
            <person name="Karpen G.H."/>
            <person name="Kataoka E."/>
            <person name="Keightley P.D."/>
            <person name="Kheradpour P."/>
            <person name="Kirkness E.F."/>
            <person name="Koerich L.B."/>
            <person name="Kristiansen K."/>
            <person name="Kudrna D."/>
            <person name="Kulathinal R.J."/>
            <person name="Kumar S."/>
            <person name="Kwok R."/>
            <person name="Lander E."/>
            <person name="Langley C.H."/>
            <person name="Lapoint R."/>
            <person name="Lazzaro B.P."/>
            <person name="Lee S.J."/>
            <person name="Levesque L."/>
            <person name="Li R."/>
            <person name="Lin C.F."/>
            <person name="Lin M.F."/>
            <person name="Lindblad-Toh K."/>
            <person name="Llopart A."/>
            <person name="Long M."/>
            <person name="Low L."/>
            <person name="Lozovsky E."/>
            <person name="Lu J."/>
            <person name="Luo M."/>
            <person name="Machado C.A."/>
            <person name="Makalowski W."/>
            <person name="Marzo M."/>
            <person name="Matsuda M."/>
            <person name="Matzkin L."/>
            <person name="McAllister B."/>
            <person name="McBride C.S."/>
            <person name="McKernan B."/>
            <person name="McKernan K."/>
            <person name="Mendez-Lago M."/>
            <person name="Minx P."/>
            <person name="Mollenhauer M.U."/>
            <person name="Montooth K."/>
            <person name="Mount S.M."/>
            <person name="Mu X."/>
            <person name="Myers E."/>
            <person name="Negre B."/>
            <person name="Newfeld S."/>
            <person name="Nielsen R."/>
            <person name="Noor M.A."/>
            <person name="O'Grady P."/>
            <person name="Pachter L."/>
            <person name="Papaceit M."/>
            <person name="Parisi M.J."/>
            <person name="Parisi M."/>
            <person name="Parts L."/>
            <person name="Pedersen J.S."/>
            <person name="Pesole G."/>
            <person name="Phillippy A.M."/>
            <person name="Ponting C.P."/>
            <person name="Pop M."/>
            <person name="Porcelli D."/>
            <person name="Powell J.R."/>
            <person name="Prohaska S."/>
            <person name="Pruitt K."/>
            <person name="Puig M."/>
            <person name="Quesneville H."/>
            <person name="Ram K.R."/>
            <person name="Rand D."/>
            <person name="Rasmussen M.D."/>
            <person name="Reed L.K."/>
            <person name="Reenan R."/>
            <person name="Reily A."/>
            <person name="Remington K.A."/>
            <person name="Rieger T.T."/>
            <person name="Ritchie M.G."/>
            <person name="Robin C."/>
            <person name="Rogers Y.H."/>
            <person name="Rohde C."/>
            <person name="Rozas J."/>
            <person name="Rubenfield M.J."/>
            <person name="Ruiz A."/>
            <person name="Russo S."/>
            <person name="Salzberg S.L."/>
            <person name="Sanchez-Gracia A."/>
            <person name="Saranga D.J."/>
            <person name="Sato H."/>
            <person name="Schaeffer S.W."/>
            <person name="Schatz M.C."/>
            <person name="Schlenke T."/>
            <person name="Schwartz R."/>
            <person name="Segarra C."/>
            <person name="Singh R.S."/>
            <person name="Sirot L."/>
            <person name="Sirota M."/>
            <person name="Sisneros N.B."/>
            <person name="Smith C.D."/>
            <person name="Smith T.F."/>
            <person name="Spieth J."/>
            <person name="Stage D.E."/>
            <person name="Stark A."/>
            <person name="Stephan W."/>
            <person name="Strausberg R.L."/>
            <person name="Strempel S."/>
            <person name="Sturgill D."/>
            <person name="Sutton G."/>
            <person name="Sutton G.G."/>
            <person name="Tao W."/>
            <person name="Teichmann S."/>
            <person name="Tobari Y.N."/>
            <person name="Tomimura Y."/>
            <person name="Tsolas J.M."/>
            <person name="Valente V.L."/>
            <person name="Venter E."/>
            <person name="Venter J.C."/>
            <person name="Vicario S."/>
            <person name="Vieira F.G."/>
            <person name="Vilella A.J."/>
            <person name="Villasante A."/>
            <person name="Walenz B."/>
            <person name="Wang J."/>
            <person name="Wasserman M."/>
            <person name="Watts T."/>
            <person name="Wilson D."/>
            <person name="Wilson R.K."/>
            <person name="Wing R.A."/>
            <person name="Wolfner M.F."/>
            <person name="Wong A."/>
            <person name="Wong G.K."/>
            <person name="Wu C.I."/>
            <person name="Wu G."/>
            <person name="Yamamoto D."/>
            <person name="Yang H.P."/>
            <person name="Yang S.P."/>
            <person name="Yorke J.A."/>
            <person name="Yoshida K."/>
            <person name="Zdobnov E."/>
            <person name="Zhang P."/>
            <person name="Zhang Y."/>
            <person name="Zimin A.V."/>
            <person name="Baldwin J."/>
            <person name="Abdouelleil A."/>
            <person name="Abdulkadir J."/>
            <person name="Abebe A."/>
            <person name="Abera B."/>
            <person name="Abreu J."/>
            <person name="Acer S.C."/>
            <person name="Aftuck L."/>
            <person name="Alexander A."/>
            <person name="An P."/>
            <person name="Anderson E."/>
            <person name="Anderson S."/>
            <person name="Arachi H."/>
            <person name="Azer M."/>
            <person name="Bachantsang P."/>
            <person name="Barry A."/>
            <person name="Bayul T."/>
            <person name="Berlin A."/>
            <person name="Bessette D."/>
            <person name="Bloom T."/>
            <person name="Blye J."/>
            <person name="Boguslavskiy L."/>
            <person name="Bonnet C."/>
            <person name="Boukhgalter B."/>
            <person name="Bourzgui I."/>
            <person name="Brown A."/>
            <person name="Cahill P."/>
            <person name="Channer S."/>
            <person name="Cheshatsang Y."/>
            <person name="Chuda L."/>
            <person name="Citroen M."/>
            <person name="Collymore A."/>
            <person name="Cooke P."/>
            <person name="Costello M."/>
            <person name="D'Aco K."/>
            <person name="Daza R."/>
            <person name="De Haan G."/>
            <person name="DeGray S."/>
            <person name="DeMaso C."/>
            <person name="Dhargay N."/>
            <person name="Dooley K."/>
            <person name="Dooley E."/>
            <person name="Doricent M."/>
            <person name="Dorje P."/>
            <person name="Dorjee K."/>
            <person name="Dupes A."/>
            <person name="Elong R."/>
            <person name="Falk J."/>
            <person name="Farina A."/>
            <person name="Faro S."/>
            <person name="Ferguson D."/>
            <person name="Fisher S."/>
            <person name="Foley C.D."/>
            <person name="Franke A."/>
            <person name="Friedrich D."/>
            <person name="Gadbois L."/>
            <person name="Gearin G."/>
            <person name="Gearin C.R."/>
            <person name="Giannoukos G."/>
            <person name="Goode T."/>
            <person name="Graham J."/>
            <person name="Grandbois E."/>
            <person name="Grewal S."/>
            <person name="Gyaltsen K."/>
            <person name="Hafez N."/>
            <person name="Hagos B."/>
            <person name="Hall J."/>
            <person name="Henson C."/>
            <person name="Hollinger A."/>
            <person name="Honan T."/>
            <person name="Huard M.D."/>
            <person name="Hughes L."/>
            <person name="Hurhula B."/>
            <person name="Husby M.E."/>
            <person name="Kamat A."/>
            <person name="Kanga B."/>
            <person name="Kashin S."/>
            <person name="Khazanovich D."/>
            <person name="Kisner P."/>
            <person name="Lance K."/>
            <person name="Lara M."/>
            <person name="Lee W."/>
            <person name="Lennon N."/>
            <person name="Letendre F."/>
            <person name="LeVine R."/>
            <person name="Lipovsky A."/>
            <person name="Liu X."/>
            <person name="Liu J."/>
            <person name="Liu S."/>
            <person name="Lokyitsang T."/>
            <person name="Lokyitsang Y."/>
            <person name="Lubonja R."/>
            <person name="Lui A."/>
            <person name="MacDonald P."/>
            <person name="Magnisalis V."/>
            <person name="Maru K."/>
            <person name="Matthews C."/>
            <person name="McCusker W."/>
            <person name="McDonough S."/>
            <person name="Mehta T."/>
            <person name="Meldrim J."/>
            <person name="Meneus L."/>
            <person name="Mihai O."/>
            <person name="Mihalev A."/>
            <person name="Mihova T."/>
            <person name="Mittelman R."/>
            <person name="Mlenga V."/>
            <person name="Montmayeur A."/>
            <person name="Mulrain L."/>
            <person name="Navidi A."/>
            <person name="Naylor J."/>
            <person name="Negash T."/>
            <person name="Nguyen T."/>
            <person name="Nguyen N."/>
            <person name="Nicol R."/>
            <person name="Norbu C."/>
            <person name="Norbu N."/>
            <person name="Novod N."/>
            <person name="O'Neill B."/>
            <person name="Osman S."/>
            <person name="Markiewicz E."/>
            <person name="Oyono O.L."/>
            <person name="Patti C."/>
            <person name="Phunkhang P."/>
            <person name="Pierre F."/>
            <person name="Priest M."/>
            <person name="Raghuraman S."/>
            <person name="Rege F."/>
            <person name="Reyes R."/>
            <person name="Rise C."/>
            <person name="Rogov P."/>
            <person name="Ross K."/>
            <person name="Ryan E."/>
            <person name="Settipalli S."/>
            <person name="Shea T."/>
            <person name="Sherpa N."/>
            <person name="Shi L."/>
            <person name="Shih D."/>
            <person name="Sparrow T."/>
            <person name="Spaulding J."/>
            <person name="Stalker J."/>
            <person name="Stange-Thomann N."/>
            <person name="Stavropoulos S."/>
            <person name="Stone C."/>
            <person name="Strader C."/>
            <person name="Tesfaye S."/>
            <person name="Thomson T."/>
            <person name="Thoulutsang Y."/>
            <person name="Thoulutsang D."/>
            <person name="Topham K."/>
            <person name="Topping I."/>
            <person name="Tsamla T."/>
            <person name="Vassiliev H."/>
            <person name="Vo A."/>
            <person name="Wangchuk T."/>
            <person name="Wangdi T."/>
            <person name="Weiand M."/>
            <person name="Wilkinson J."/>
            <person name="Wilson A."/>
            <person name="Yadav S."/>
            <person name="Young G."/>
            <person name="Yu Q."/>
            <person name="Zembek L."/>
            <person name="Zhong D."/>
            <person name="Zimmer A."/>
            <person name="Zwirko Z."/>
            <person name="Jaffe D.B."/>
            <person name="Alvarez P."/>
            <person name="Brockman W."/>
            <person name="Butler J."/>
            <person name="Chin C."/>
            <person name="Gnerre S."/>
            <person name="Grabherr M."/>
            <person name="Kleber M."/>
            <person name="Mauceli E."/>
            <person name="MacCallum I."/>
        </authorList>
    </citation>
    <scope>NUCLEOTIDE SEQUENCE [LARGE SCALE GENOMIC DNA]</scope>
    <source>
        <strain evidence="2">Tai18E2 / Tucson 14021-0261.01</strain>
    </source>
</reference>
<keyword evidence="2" id="KW-1185">Reference proteome</keyword>
<evidence type="ECO:0000313" key="1">
    <source>
        <dbReference type="EMBL" id="EDW88016.2"/>
    </source>
</evidence>
<evidence type="ECO:0000313" key="2">
    <source>
        <dbReference type="Proteomes" id="UP000002282"/>
    </source>
</evidence>
<dbReference type="OrthoDB" id="7838665at2759"/>
<gene>
    <name evidence="1" type="primary">Dyak\GE18496</name>
    <name evidence="1" type="synonym">dyak_GLEANR_2284</name>
    <name evidence="1" type="synonym">GE18496</name>
    <name evidence="1" type="ORF">Dyak_GE18496</name>
</gene>
<name>B4P141_DROYA</name>
<dbReference type="Proteomes" id="UP000002282">
    <property type="component" value="Chromosome 2L"/>
</dbReference>
<dbReference type="KEGG" id="dya:Dyak_GE18496"/>
<sequence>MNSYAKTEIPTMDGLQYAVEFAHDENLLGSQSKVSHLSEVLAMLTLNSADERNAEGHNLHRKLLQLKREADLLDTQFNSPDYYTQKEELIFKVVCELRGIDHEQWILDEMGLMDDAAFADFLQDAFVCDQN</sequence>
<accession>B4P141</accession>
<protein>
    <submittedName>
        <fullName evidence="1">Uncharacterized protein</fullName>
    </submittedName>
</protein>